<dbReference type="EMBL" id="JBHSBV010000001">
    <property type="protein sequence ID" value="MFC4199898.1"/>
    <property type="molecule type" value="Genomic_DNA"/>
</dbReference>
<protein>
    <submittedName>
        <fullName evidence="2">Uncharacterized protein</fullName>
    </submittedName>
</protein>
<keyword evidence="1" id="KW-0472">Membrane</keyword>
<reference evidence="3" key="1">
    <citation type="journal article" date="2019" name="Int. J. Syst. Evol. Microbiol.">
        <title>The Global Catalogue of Microorganisms (GCM) 10K type strain sequencing project: providing services to taxonomists for standard genome sequencing and annotation.</title>
        <authorList>
            <consortium name="The Broad Institute Genomics Platform"/>
            <consortium name="The Broad Institute Genome Sequencing Center for Infectious Disease"/>
            <person name="Wu L."/>
            <person name="Ma J."/>
        </authorList>
    </citation>
    <scope>NUCLEOTIDE SEQUENCE [LARGE SCALE GENOMIC DNA]</scope>
    <source>
        <strain evidence="3">LMG 24813</strain>
    </source>
</reference>
<gene>
    <name evidence="2" type="ORF">ACFOY1_02930</name>
</gene>
<dbReference type="Proteomes" id="UP001595848">
    <property type="component" value="Unassembled WGS sequence"/>
</dbReference>
<sequence length="56" mass="6084">MLPIGTLRVRIASQVRAAATVRAQVGFYFVFFIFCFYYFVATAAGLAGTIKAVTST</sequence>
<keyword evidence="3" id="KW-1185">Reference proteome</keyword>
<evidence type="ECO:0000256" key="1">
    <source>
        <dbReference type="SAM" id="Phobius"/>
    </source>
</evidence>
<evidence type="ECO:0000313" key="2">
    <source>
        <dbReference type="EMBL" id="MFC4199898.1"/>
    </source>
</evidence>
<keyword evidence="1" id="KW-0812">Transmembrane</keyword>
<organism evidence="2 3">
    <name type="scientific">Candidimonas humi</name>
    <dbReference type="NCBI Taxonomy" id="683355"/>
    <lineage>
        <taxon>Bacteria</taxon>
        <taxon>Pseudomonadati</taxon>
        <taxon>Pseudomonadota</taxon>
        <taxon>Betaproteobacteria</taxon>
        <taxon>Burkholderiales</taxon>
        <taxon>Alcaligenaceae</taxon>
        <taxon>Candidimonas</taxon>
    </lineage>
</organism>
<dbReference type="RefSeq" id="WP_217962416.1">
    <property type="nucleotide sequence ID" value="NZ_JAHTBN010000001.1"/>
</dbReference>
<name>A0ABV8NV64_9BURK</name>
<keyword evidence="1" id="KW-1133">Transmembrane helix</keyword>
<evidence type="ECO:0000313" key="3">
    <source>
        <dbReference type="Proteomes" id="UP001595848"/>
    </source>
</evidence>
<comment type="caution">
    <text evidence="2">The sequence shown here is derived from an EMBL/GenBank/DDBJ whole genome shotgun (WGS) entry which is preliminary data.</text>
</comment>
<accession>A0ABV8NV64</accession>
<feature type="transmembrane region" description="Helical" evidence="1">
    <location>
        <begin position="27"/>
        <end position="50"/>
    </location>
</feature>
<proteinExistence type="predicted"/>